<protein>
    <recommendedName>
        <fullName evidence="9">Amino acid transporter transmembrane domain-containing protein</fullName>
    </recommendedName>
</protein>
<feature type="transmembrane region" description="Helical" evidence="8">
    <location>
        <begin position="276"/>
        <end position="298"/>
    </location>
</feature>
<evidence type="ECO:0000313" key="11">
    <source>
        <dbReference type="Proteomes" id="UP000697127"/>
    </source>
</evidence>
<dbReference type="Proteomes" id="UP000697127">
    <property type="component" value="Unassembled WGS sequence"/>
</dbReference>
<evidence type="ECO:0000256" key="4">
    <source>
        <dbReference type="ARBA" id="ARBA00022692"/>
    </source>
</evidence>
<evidence type="ECO:0000256" key="5">
    <source>
        <dbReference type="ARBA" id="ARBA00022970"/>
    </source>
</evidence>
<keyword evidence="4 8" id="KW-0812">Transmembrane</keyword>
<feature type="transmembrane region" description="Helical" evidence="8">
    <location>
        <begin position="336"/>
        <end position="357"/>
    </location>
</feature>
<keyword evidence="3" id="KW-0813">Transport</keyword>
<dbReference type="PANTHER" id="PTHR22950">
    <property type="entry name" value="AMINO ACID TRANSPORTER"/>
    <property type="match status" value="1"/>
</dbReference>
<evidence type="ECO:0000256" key="1">
    <source>
        <dbReference type="ARBA" id="ARBA00004141"/>
    </source>
</evidence>
<keyword evidence="6 8" id="KW-1133">Transmembrane helix</keyword>
<dbReference type="EMBL" id="PUHW01000232">
    <property type="protein sequence ID" value="KAG0687652.1"/>
    <property type="molecule type" value="Genomic_DNA"/>
</dbReference>
<feature type="transmembrane region" description="Helical" evidence="8">
    <location>
        <begin position="512"/>
        <end position="529"/>
    </location>
</feature>
<comment type="caution">
    <text evidence="10">The sequence shown here is derived from an EMBL/GenBank/DDBJ whole genome shotgun (WGS) entry which is preliminary data.</text>
</comment>
<accession>A0A9P6WKA1</accession>
<feature type="transmembrane region" description="Helical" evidence="8">
    <location>
        <begin position="226"/>
        <end position="249"/>
    </location>
</feature>
<organism evidence="10 11">
    <name type="scientific">Pichia californica</name>
    <dbReference type="NCBI Taxonomy" id="460514"/>
    <lineage>
        <taxon>Eukaryota</taxon>
        <taxon>Fungi</taxon>
        <taxon>Dikarya</taxon>
        <taxon>Ascomycota</taxon>
        <taxon>Saccharomycotina</taxon>
        <taxon>Pichiomycetes</taxon>
        <taxon>Pichiales</taxon>
        <taxon>Pichiaceae</taxon>
        <taxon>Pichia</taxon>
    </lineage>
</organism>
<feature type="domain" description="Amino acid transporter transmembrane" evidence="9">
    <location>
        <begin position="197"/>
        <end position="584"/>
    </location>
</feature>
<feature type="transmembrane region" description="Helical" evidence="8">
    <location>
        <begin position="453"/>
        <end position="472"/>
    </location>
</feature>
<dbReference type="Pfam" id="PF01490">
    <property type="entry name" value="Aa_trans"/>
    <property type="match status" value="1"/>
</dbReference>
<gene>
    <name evidence="10" type="ORF">C6P40_002056</name>
</gene>
<feature type="transmembrane region" description="Helical" evidence="8">
    <location>
        <begin position="377"/>
        <end position="397"/>
    </location>
</feature>
<evidence type="ECO:0000256" key="6">
    <source>
        <dbReference type="ARBA" id="ARBA00022989"/>
    </source>
</evidence>
<dbReference type="PANTHER" id="PTHR22950:SF692">
    <property type="entry name" value="TRANSMEMBRANE AMINO ACID TRANSPORTER FAMILY PROTEIN"/>
    <property type="match status" value="1"/>
</dbReference>
<evidence type="ECO:0000256" key="3">
    <source>
        <dbReference type="ARBA" id="ARBA00022448"/>
    </source>
</evidence>
<feature type="transmembrane region" description="Helical" evidence="8">
    <location>
        <begin position="418"/>
        <end position="441"/>
    </location>
</feature>
<dbReference type="InterPro" id="IPR013057">
    <property type="entry name" value="AA_transpt_TM"/>
</dbReference>
<keyword evidence="7 8" id="KW-0472">Membrane</keyword>
<feature type="transmembrane region" description="Helical" evidence="8">
    <location>
        <begin position="535"/>
        <end position="557"/>
    </location>
</feature>
<comment type="similarity">
    <text evidence="2">Belongs to the amino acid/polyamine transporter 2 family.</text>
</comment>
<dbReference type="GO" id="GO:0005774">
    <property type="term" value="C:vacuolar membrane"/>
    <property type="evidence" value="ECO:0007669"/>
    <property type="project" value="TreeGrafter"/>
</dbReference>
<name>A0A9P6WKA1_9ASCO</name>
<dbReference type="GO" id="GO:0015179">
    <property type="term" value="F:L-amino acid transmembrane transporter activity"/>
    <property type="evidence" value="ECO:0007669"/>
    <property type="project" value="TreeGrafter"/>
</dbReference>
<keyword evidence="5" id="KW-0029">Amino-acid transport</keyword>
<keyword evidence="11" id="KW-1185">Reference proteome</keyword>
<evidence type="ECO:0000313" key="10">
    <source>
        <dbReference type="EMBL" id="KAG0687652.1"/>
    </source>
</evidence>
<evidence type="ECO:0000256" key="2">
    <source>
        <dbReference type="ARBA" id="ARBA00008066"/>
    </source>
</evidence>
<dbReference type="AlphaFoldDB" id="A0A9P6WKA1"/>
<feature type="transmembrane region" description="Helical" evidence="8">
    <location>
        <begin position="310"/>
        <end position="329"/>
    </location>
</feature>
<comment type="subcellular location">
    <subcellularLocation>
        <location evidence="1">Membrane</location>
        <topology evidence="1">Multi-pass membrane protein</topology>
    </subcellularLocation>
</comment>
<sequence>MSEGNPTPYSPLHTDNDENRYRMGASYQAIPIPNRSQRRSTFFSAVASPSTNNLNSLSAFANSYQRANSYRSISIEPRFNATRSYFRDDEELIDPSTFAPSPMGRKISTVFAVKPFGNINHSPNNTFDEAAVDDQQSFMDHHSFTDYVASRQPSFASSMFPPPGSTLSRALSNDAASVVLRQVETEDGGKLTMIAPQSTVPQTIFNCINALIGIGLLALSRAMVHAGLYCGAILLCYSVIITFWTATLLSACMDTDPSICTYADIGYKAYGPKARLFVSLLFTVELLGVGVSLIVLFADSLNALFPEISLIQFKWIAFFILTPFSFFPLRILSHISLIGIISTISLVFLIFFCGIIKQTAPGSLIQPAEFNYWPNTLMNLCVSYGIILGPFGSHSLFPALRADLIQPEKFKTCLKTTYSVGFFADASMAFLGFFMFGAGLLNEITQSILLTSGYPKFVYLFASIFVSLIPVAKTPINALPIINITEFMFGITPQQLEYSGNVSSFTTKVGSALIKIGVNLLFVILGILYPEFDKIIGLSGSSLCTLICIVLPCGFYLKLCKPKNKWFYYTVMIIAFILGFIGTVAAFLI</sequence>
<evidence type="ECO:0000256" key="7">
    <source>
        <dbReference type="ARBA" id="ARBA00023136"/>
    </source>
</evidence>
<evidence type="ECO:0000256" key="8">
    <source>
        <dbReference type="SAM" id="Phobius"/>
    </source>
</evidence>
<reference evidence="10" key="1">
    <citation type="submission" date="2020-11" db="EMBL/GenBank/DDBJ databases">
        <title>Kefir isolates.</title>
        <authorList>
            <person name="Marcisauskas S."/>
            <person name="Kim Y."/>
            <person name="Blasche S."/>
        </authorList>
    </citation>
    <scope>NUCLEOTIDE SEQUENCE</scope>
    <source>
        <strain evidence="10">Olga-1</strain>
    </source>
</reference>
<proteinExistence type="inferred from homology"/>
<feature type="transmembrane region" description="Helical" evidence="8">
    <location>
        <begin position="566"/>
        <end position="588"/>
    </location>
</feature>
<evidence type="ECO:0000259" key="9">
    <source>
        <dbReference type="Pfam" id="PF01490"/>
    </source>
</evidence>